<dbReference type="EC" id="1.3.98.3" evidence="2"/>
<dbReference type="SFLD" id="SFLDG01082">
    <property type="entry name" value="B12-binding_domain_containing"/>
    <property type="match status" value="1"/>
</dbReference>
<dbReference type="CDD" id="cd01335">
    <property type="entry name" value="Radical_SAM"/>
    <property type="match status" value="1"/>
</dbReference>
<dbReference type="Gene3D" id="3.80.30.20">
    <property type="entry name" value="tm_1862 like domain"/>
    <property type="match status" value="1"/>
</dbReference>
<dbReference type="AlphaFoldDB" id="A0A926EY75"/>
<keyword evidence="3" id="KW-1185">Reference proteome</keyword>
<protein>
    <submittedName>
        <fullName evidence="2">Coproporphyrinogen dehydrogenase HemZ</fullName>
        <ecNumber evidence="2">1.3.98.3</ecNumber>
    </submittedName>
</protein>
<gene>
    <name evidence="2" type="primary">hemZ</name>
    <name evidence="2" type="ORF">H8707_10630</name>
</gene>
<dbReference type="InterPro" id="IPR006638">
    <property type="entry name" value="Elp3/MiaA/NifB-like_rSAM"/>
</dbReference>
<dbReference type="SFLD" id="SFLDG01065">
    <property type="entry name" value="anaerobic_coproporphyrinogen-I"/>
    <property type="match status" value="1"/>
</dbReference>
<dbReference type="InterPro" id="IPR058240">
    <property type="entry name" value="rSAM_sf"/>
</dbReference>
<dbReference type="SUPFAM" id="SSF102114">
    <property type="entry name" value="Radical SAM enzymes"/>
    <property type="match status" value="1"/>
</dbReference>
<feature type="domain" description="Radical SAM core" evidence="1">
    <location>
        <begin position="161"/>
        <end position="412"/>
    </location>
</feature>
<dbReference type="InterPro" id="IPR007197">
    <property type="entry name" value="rSAM"/>
</dbReference>
<evidence type="ECO:0000313" key="2">
    <source>
        <dbReference type="EMBL" id="MBC8588682.1"/>
    </source>
</evidence>
<dbReference type="PROSITE" id="PS51918">
    <property type="entry name" value="RADICAL_SAM"/>
    <property type="match status" value="1"/>
</dbReference>
<dbReference type="InterPro" id="IPR034505">
    <property type="entry name" value="Coproporphyrinogen-III_oxidase"/>
</dbReference>
<sequence length="490" mass="57343">MVSIAISGFDYNHDIYELLRVFFPNEEIVQLDDINSNKEDYMVELNVRCNRCITNLYYNKKLLSSYEENLEKININREVDKTLRVGIKKSLYNCLERELNTHLPWGILTGIRPGKIADELFEKDTNEINIFNILTEEYKIRKDNAKLLIDISKKQKKYIYPIDNDRYSLYISIPFCPTRCIYCSFPSLPIKKFDDEIPKYINTLIYELKCISEMMKDRKLDSVYIGGGTPTSIPIRELERIIQTVYQEFGEHIKEFTVEAGRPDTIDKEVLQMLKDNNINRISINPQTMNDKTLKTIGRNHSSQDIIKAYNMAKDIGIPTINMDLIIGLPGEGIEEIGHTLNLLGKLDPENLTVHTLAVKRGSKYSENIDKFDRKDIDIIQNMIDETKLFAEKMHLNPYYLYRQKHMLGNFENIGYAKEGYECIYNISMMEEKETIIGAGMGSSSKIYYMRENRIGRIPNFKDLKEYINRIDELLEKKKNCLYRETINIF</sequence>
<dbReference type="RefSeq" id="WP_262430136.1">
    <property type="nucleotide sequence ID" value="NZ_JACRTG010000025.1"/>
</dbReference>
<keyword evidence="2" id="KW-0560">Oxidoreductase</keyword>
<dbReference type="EMBL" id="JACRTG010000025">
    <property type="protein sequence ID" value="MBC8588682.1"/>
    <property type="molecule type" value="Genomic_DNA"/>
</dbReference>
<dbReference type="InterPro" id="IPR023404">
    <property type="entry name" value="rSAM_horseshoe"/>
</dbReference>
<dbReference type="GO" id="GO:0005737">
    <property type="term" value="C:cytoplasm"/>
    <property type="evidence" value="ECO:0007669"/>
    <property type="project" value="TreeGrafter"/>
</dbReference>
<organism evidence="2 3">
    <name type="scientific">Paratissierella segnis</name>
    <dbReference type="NCBI Taxonomy" id="2763679"/>
    <lineage>
        <taxon>Bacteria</taxon>
        <taxon>Bacillati</taxon>
        <taxon>Bacillota</taxon>
        <taxon>Tissierellia</taxon>
        <taxon>Tissierellales</taxon>
        <taxon>Tissierellaceae</taxon>
        <taxon>Paratissierella</taxon>
    </lineage>
</organism>
<dbReference type="SFLD" id="SFLDF00310">
    <property type="entry name" value="oxygen-independent_coproporphy"/>
    <property type="match status" value="1"/>
</dbReference>
<dbReference type="SMART" id="SM00729">
    <property type="entry name" value="Elp3"/>
    <property type="match status" value="1"/>
</dbReference>
<reference evidence="2" key="1">
    <citation type="submission" date="2020-08" db="EMBL/GenBank/DDBJ databases">
        <title>Genome public.</title>
        <authorList>
            <person name="Liu C."/>
            <person name="Sun Q."/>
        </authorList>
    </citation>
    <scope>NUCLEOTIDE SEQUENCE</scope>
    <source>
        <strain evidence="2">BX21</strain>
    </source>
</reference>
<dbReference type="PANTHER" id="PTHR13932:SF1">
    <property type="entry name" value="OXYGEN-INDEPENDENT COPROPORPHYRINOGEN-III OXIDASE-LIKE PROTEIN HEMZ"/>
    <property type="match status" value="1"/>
</dbReference>
<comment type="caution">
    <text evidence="2">The sequence shown here is derived from an EMBL/GenBank/DDBJ whole genome shotgun (WGS) entry which is preliminary data.</text>
</comment>
<dbReference type="GO" id="GO:0006779">
    <property type="term" value="P:porphyrin-containing compound biosynthetic process"/>
    <property type="evidence" value="ECO:0007669"/>
    <property type="project" value="TreeGrafter"/>
</dbReference>
<dbReference type="GO" id="GO:0051539">
    <property type="term" value="F:4 iron, 4 sulfur cluster binding"/>
    <property type="evidence" value="ECO:0007669"/>
    <property type="project" value="TreeGrafter"/>
</dbReference>
<dbReference type="PANTHER" id="PTHR13932">
    <property type="entry name" value="COPROPORPHYRINIGEN III OXIDASE"/>
    <property type="match status" value="1"/>
</dbReference>
<evidence type="ECO:0000259" key="1">
    <source>
        <dbReference type="PROSITE" id="PS51918"/>
    </source>
</evidence>
<dbReference type="NCBIfam" id="TIGR03994">
    <property type="entry name" value="rSAM_HemZ"/>
    <property type="match status" value="1"/>
</dbReference>
<dbReference type="SFLD" id="SFLDS00029">
    <property type="entry name" value="Radical_SAM"/>
    <property type="match status" value="1"/>
</dbReference>
<accession>A0A926EY75</accession>
<dbReference type="Proteomes" id="UP000601171">
    <property type="component" value="Unassembled WGS sequence"/>
</dbReference>
<dbReference type="Pfam" id="PF04055">
    <property type="entry name" value="Radical_SAM"/>
    <property type="match status" value="1"/>
</dbReference>
<evidence type="ECO:0000313" key="3">
    <source>
        <dbReference type="Proteomes" id="UP000601171"/>
    </source>
</evidence>
<proteinExistence type="predicted"/>
<name>A0A926EY75_9FIRM</name>
<dbReference type="GO" id="GO:0051989">
    <property type="term" value="F:coproporphyrinogen dehydrogenase activity"/>
    <property type="evidence" value="ECO:0007669"/>
    <property type="project" value="UniProtKB-EC"/>
</dbReference>
<dbReference type="InterPro" id="IPR023995">
    <property type="entry name" value="HemZ"/>
</dbReference>